<gene>
    <name evidence="1" type="ORF">JI746_07990</name>
</gene>
<dbReference type="Pfam" id="PF14052">
    <property type="entry name" value="Caps_assemb_Wzi"/>
    <property type="match status" value="1"/>
</dbReference>
<dbReference type="Gene3D" id="2.40.160.130">
    <property type="entry name" value="Capsule assembly protein Wzi"/>
    <property type="match status" value="1"/>
</dbReference>
<keyword evidence="2" id="KW-1185">Reference proteome</keyword>
<evidence type="ECO:0000313" key="2">
    <source>
        <dbReference type="Proteomes" id="UP000622707"/>
    </source>
</evidence>
<proteinExistence type="predicted"/>
<sequence>MKMKLERSSVSKLAGGIALAIAALTGGQAWAQSAVLVEAGNERLRDDLQWLADRGVISLSTSAWPLPLAAIESALAGRRATVGATDVSVLAAVEAELAHYRARTGAGVALRANTNSLPSFGFEEPVRGEGDASAWLQMNRENLAGRLELHKLFSPLTDRQSHGNLEGSYLAGQWGGQVLYAGQLPHWWGPGQDGSLIWSNTGLAIPGFGLKRGQERPFETRWLAWLGPWSYEAFLGRMQHNRVVPGARVFALRLQARPLPQLEVAASRLIQWGGAGGGNGFGDLVDAIRGRSNDIDTFNNEIAGFDARYTWLPGGNPLTLYGQFIGEDEAGLRPTDYLSLAGLQFKHTWAATRLQWHVETADTMSARLFGLKKGVPNIAYRHSQFRDGMYHEGLPIGHFIGGDGRAHAIGVSVTPLRSANALRYALRFIRADVNPSSQVENLAFPTSDRIRIAEFSADWQMRAFGLSPIKMHLGLRTMNTRTGGRDNGAKIGIELPLSGF</sequence>
<dbReference type="InterPro" id="IPR038636">
    <property type="entry name" value="Wzi_sf"/>
</dbReference>
<dbReference type="Proteomes" id="UP000622707">
    <property type="component" value="Unassembled WGS sequence"/>
</dbReference>
<comment type="caution">
    <text evidence="1">The sequence shown here is derived from an EMBL/GenBank/DDBJ whole genome shotgun (WGS) entry which is preliminary data.</text>
</comment>
<dbReference type="InterPro" id="IPR026950">
    <property type="entry name" value="Caps_assemb_Wzi"/>
</dbReference>
<organism evidence="1 2">
    <name type="scientific">Ramlibacter alkalitolerans</name>
    <dbReference type="NCBI Taxonomy" id="2039631"/>
    <lineage>
        <taxon>Bacteria</taxon>
        <taxon>Pseudomonadati</taxon>
        <taxon>Pseudomonadota</taxon>
        <taxon>Betaproteobacteria</taxon>
        <taxon>Burkholderiales</taxon>
        <taxon>Comamonadaceae</taxon>
        <taxon>Ramlibacter</taxon>
    </lineage>
</organism>
<evidence type="ECO:0008006" key="3">
    <source>
        <dbReference type="Google" id="ProtNLM"/>
    </source>
</evidence>
<dbReference type="RefSeq" id="WP_201688292.1">
    <property type="nucleotide sequence ID" value="NZ_JAEQND010000004.1"/>
</dbReference>
<reference evidence="1 2" key="1">
    <citation type="journal article" date="2017" name="Int. J. Syst. Evol. Microbiol.">
        <title>Ramlibacter alkalitolerans sp. nov., alkali-tolerant bacterium isolated from soil of ginseng.</title>
        <authorList>
            <person name="Lee D.H."/>
            <person name="Cha C.J."/>
        </authorList>
    </citation>
    <scope>NUCLEOTIDE SEQUENCE [LARGE SCALE GENOMIC DNA]</scope>
    <source>
        <strain evidence="1 2">KACC 19305</strain>
    </source>
</reference>
<protein>
    <recommendedName>
        <fullName evidence="3">Capsule assembly Wzi family protein</fullName>
    </recommendedName>
</protein>
<dbReference type="EMBL" id="JAEQND010000004">
    <property type="protein sequence ID" value="MBL0425044.1"/>
    <property type="molecule type" value="Genomic_DNA"/>
</dbReference>
<accession>A0ABS1JLE4</accession>
<name>A0ABS1JLE4_9BURK</name>
<evidence type="ECO:0000313" key="1">
    <source>
        <dbReference type="EMBL" id="MBL0425044.1"/>
    </source>
</evidence>